<dbReference type="PROSITE" id="PS50006">
    <property type="entry name" value="FHA_DOMAIN"/>
    <property type="match status" value="1"/>
</dbReference>
<evidence type="ECO:0000259" key="1">
    <source>
        <dbReference type="PROSITE" id="PS50006"/>
    </source>
</evidence>
<dbReference type="InterPro" id="IPR008984">
    <property type="entry name" value="SMAD_FHA_dom_sf"/>
</dbReference>
<gene>
    <name evidence="2" type="ORF">EVA_17430</name>
</gene>
<dbReference type="SUPFAM" id="SSF49879">
    <property type="entry name" value="SMAD/FHA domain"/>
    <property type="match status" value="1"/>
</dbReference>
<dbReference type="EMBL" id="AMCI01006360">
    <property type="protein sequence ID" value="EJW94466.1"/>
    <property type="molecule type" value="Genomic_DNA"/>
</dbReference>
<comment type="caution">
    <text evidence="2">The sequence shown here is derived from an EMBL/GenBank/DDBJ whole genome shotgun (WGS) entry which is preliminary data.</text>
</comment>
<dbReference type="AlphaFoldDB" id="J9FHU1"/>
<accession>J9FHU1</accession>
<organism evidence="2">
    <name type="scientific">gut metagenome</name>
    <dbReference type="NCBI Taxonomy" id="749906"/>
    <lineage>
        <taxon>unclassified sequences</taxon>
        <taxon>metagenomes</taxon>
        <taxon>organismal metagenomes</taxon>
    </lineage>
</organism>
<name>J9FHU1_9ZZZZ</name>
<dbReference type="InterPro" id="IPR000253">
    <property type="entry name" value="FHA_dom"/>
</dbReference>
<dbReference type="CDD" id="cd00060">
    <property type="entry name" value="FHA"/>
    <property type="match status" value="1"/>
</dbReference>
<proteinExistence type="predicted"/>
<reference evidence="2" key="1">
    <citation type="journal article" date="2012" name="PLoS ONE">
        <title>Gene sets for utilization of primary and secondary nutrition supplies in the distal gut of endangered iberian lynx.</title>
        <authorList>
            <person name="Alcaide M."/>
            <person name="Messina E."/>
            <person name="Richter M."/>
            <person name="Bargiela R."/>
            <person name="Peplies J."/>
            <person name="Huws S.A."/>
            <person name="Newbold C.J."/>
            <person name="Golyshin P.N."/>
            <person name="Simon M.A."/>
            <person name="Lopez G."/>
            <person name="Yakimov M.M."/>
            <person name="Ferrer M."/>
        </authorList>
    </citation>
    <scope>NUCLEOTIDE SEQUENCE</scope>
</reference>
<dbReference type="Pfam" id="PF00498">
    <property type="entry name" value="FHA"/>
    <property type="match status" value="1"/>
</dbReference>
<sequence>MKRIRCPKCDEVITFDETLYEPGRTLVFDCPSCHKQFKIRVAPLKEEEEEPQCYGKLVVIENAFHYKQEIPLYLGENVVGRYVKGTKANAAIKTVDPSIDTTHCVITVKDKKGKVTFTLRDAPSCTGTFLMNTILGPKEQVLLEEGAIITIGATTMILRLHDEEDEA</sequence>
<protein>
    <submittedName>
        <fullName evidence="2">FHA domain protein</fullName>
    </submittedName>
</protein>
<feature type="domain" description="FHA" evidence="1">
    <location>
        <begin position="77"/>
        <end position="135"/>
    </location>
</feature>
<dbReference type="Gene3D" id="2.60.200.20">
    <property type="match status" value="1"/>
</dbReference>
<evidence type="ECO:0000313" key="2">
    <source>
        <dbReference type="EMBL" id="EJW94466.1"/>
    </source>
</evidence>